<dbReference type="OrthoDB" id="7595353at2"/>
<keyword evidence="1" id="KW-1133">Transmembrane helix</keyword>
<keyword evidence="1" id="KW-0472">Membrane</keyword>
<dbReference type="RefSeq" id="WP_142894634.1">
    <property type="nucleotide sequence ID" value="NZ_ML660052.1"/>
</dbReference>
<evidence type="ECO:0000313" key="3">
    <source>
        <dbReference type="Proteomes" id="UP000315252"/>
    </source>
</evidence>
<evidence type="ECO:0000256" key="1">
    <source>
        <dbReference type="SAM" id="Phobius"/>
    </source>
</evidence>
<gene>
    <name evidence="2" type="ORF">FKG95_02010</name>
</gene>
<protein>
    <recommendedName>
        <fullName evidence="4">Zinc ribbon domain-containing protein</fullName>
    </recommendedName>
</protein>
<keyword evidence="3" id="KW-1185">Reference proteome</keyword>
<organism evidence="2 3">
    <name type="scientific">Denitrobaculum tricleocarpae</name>
    <dbReference type="NCBI Taxonomy" id="2591009"/>
    <lineage>
        <taxon>Bacteria</taxon>
        <taxon>Pseudomonadati</taxon>
        <taxon>Pseudomonadota</taxon>
        <taxon>Alphaproteobacteria</taxon>
        <taxon>Rhodospirillales</taxon>
        <taxon>Rhodospirillaceae</taxon>
        <taxon>Denitrobaculum</taxon>
    </lineage>
</organism>
<evidence type="ECO:0008006" key="4">
    <source>
        <dbReference type="Google" id="ProtNLM"/>
    </source>
</evidence>
<proteinExistence type="predicted"/>
<dbReference type="Proteomes" id="UP000315252">
    <property type="component" value="Unassembled WGS sequence"/>
</dbReference>
<comment type="caution">
    <text evidence="2">The sequence shown here is derived from an EMBL/GenBank/DDBJ whole genome shotgun (WGS) entry which is preliminary data.</text>
</comment>
<keyword evidence="1" id="KW-0812">Transmembrane</keyword>
<evidence type="ECO:0000313" key="2">
    <source>
        <dbReference type="EMBL" id="TQV83397.1"/>
    </source>
</evidence>
<feature type="transmembrane region" description="Helical" evidence="1">
    <location>
        <begin position="33"/>
        <end position="51"/>
    </location>
</feature>
<reference evidence="2 3" key="1">
    <citation type="submission" date="2019-06" db="EMBL/GenBank/DDBJ databases">
        <title>Whole genome sequence for Rhodospirillaceae sp. R148.</title>
        <authorList>
            <person name="Wang G."/>
        </authorList>
    </citation>
    <scope>NUCLEOTIDE SEQUENCE [LARGE SCALE GENOMIC DNA]</scope>
    <source>
        <strain evidence="2 3">R148</strain>
    </source>
</reference>
<sequence length="61" mass="6797">MAQRICKSCGDPLDVDQDICRSCGANNPLVNPWYTYPLGALIVAVLALLLIDFNDIRKIFE</sequence>
<dbReference type="EMBL" id="VHSH01000001">
    <property type="protein sequence ID" value="TQV83397.1"/>
    <property type="molecule type" value="Genomic_DNA"/>
</dbReference>
<accession>A0A545U1P0</accession>
<name>A0A545U1P0_9PROT</name>
<dbReference type="AlphaFoldDB" id="A0A545U1P0"/>